<accession>A0A9X3M7C1</accession>
<dbReference type="InterPro" id="IPR036412">
    <property type="entry name" value="HAD-like_sf"/>
</dbReference>
<evidence type="ECO:0000313" key="2">
    <source>
        <dbReference type="Proteomes" id="UP001146505"/>
    </source>
</evidence>
<evidence type="ECO:0000313" key="1">
    <source>
        <dbReference type="EMBL" id="MCZ9305101.1"/>
    </source>
</evidence>
<keyword evidence="1" id="KW-0378">Hydrolase</keyword>
<dbReference type="PANTHER" id="PTHR43434">
    <property type="entry name" value="PHOSPHOGLYCOLATE PHOSPHATASE"/>
    <property type="match status" value="1"/>
</dbReference>
<proteinExistence type="predicted"/>
<protein>
    <submittedName>
        <fullName evidence="1">HAD hydrolase-like protein</fullName>
    </submittedName>
</protein>
<dbReference type="InterPro" id="IPR050155">
    <property type="entry name" value="HAD-like_hydrolase_sf"/>
</dbReference>
<dbReference type="GO" id="GO:0005829">
    <property type="term" value="C:cytosol"/>
    <property type="evidence" value="ECO:0007669"/>
    <property type="project" value="TreeGrafter"/>
</dbReference>
<dbReference type="AlphaFoldDB" id="A0A9X3M7C1"/>
<dbReference type="GeneID" id="301813111"/>
<dbReference type="SFLD" id="SFLDS00003">
    <property type="entry name" value="Haloacid_Dehalogenase"/>
    <property type="match status" value="1"/>
</dbReference>
<dbReference type="Gene3D" id="1.10.150.240">
    <property type="entry name" value="Putative phosphatase, domain 2"/>
    <property type="match status" value="1"/>
</dbReference>
<dbReference type="SFLD" id="SFLDG01129">
    <property type="entry name" value="C1.5:_HAD__Beta-PGM__Phosphata"/>
    <property type="match status" value="1"/>
</dbReference>
<dbReference type="EMBL" id="JAKMUV010000005">
    <property type="protein sequence ID" value="MCZ9305101.1"/>
    <property type="molecule type" value="Genomic_DNA"/>
</dbReference>
<keyword evidence="2" id="KW-1185">Reference proteome</keyword>
<dbReference type="Gene3D" id="3.40.50.1000">
    <property type="entry name" value="HAD superfamily/HAD-like"/>
    <property type="match status" value="1"/>
</dbReference>
<dbReference type="InterPro" id="IPR023198">
    <property type="entry name" value="PGP-like_dom2"/>
</dbReference>
<organism evidence="1 2">
    <name type="scientific">Corynebacterium macclintockiae</name>
    <dbReference type="NCBI Taxonomy" id="2913501"/>
    <lineage>
        <taxon>Bacteria</taxon>
        <taxon>Bacillati</taxon>
        <taxon>Actinomycetota</taxon>
        <taxon>Actinomycetes</taxon>
        <taxon>Mycobacteriales</taxon>
        <taxon>Corynebacteriaceae</taxon>
        <taxon>Corynebacterium</taxon>
    </lineage>
</organism>
<comment type="caution">
    <text evidence="1">The sequence shown here is derived from an EMBL/GenBank/DDBJ whole genome shotgun (WGS) entry which is preliminary data.</text>
</comment>
<dbReference type="Proteomes" id="UP001146505">
    <property type="component" value="Unassembled WGS sequence"/>
</dbReference>
<name>A0A9X3M7C1_9CORY</name>
<dbReference type="InterPro" id="IPR023214">
    <property type="entry name" value="HAD_sf"/>
</dbReference>
<dbReference type="PANTHER" id="PTHR43434:SF20">
    <property type="entry name" value="5'-NUCLEOTIDASE"/>
    <property type="match status" value="1"/>
</dbReference>
<sequence>MRDLPILLVDVDGTLMDSYPGIRASFVEALEAHGVPVPPEERVRQIPGPPMVETLRDIGLEGELLQKVFDTYLSDQENGRWQEATPFPGMRDLLEKWSGEGIVLSTATSKSEVSAERILREHDMLKYFAVLGAAQEDGTRRSKAAVIEYALEQLKEAPEVREVLAHMSAEEGLRALDPTKMLLIGDRIHDVEGAAQSGIPTVLVGWGYGSAEERAKAAYTVNTPEELDALVQRWANES</sequence>
<dbReference type="SUPFAM" id="SSF56784">
    <property type="entry name" value="HAD-like"/>
    <property type="match status" value="1"/>
</dbReference>
<dbReference type="GO" id="GO:0016787">
    <property type="term" value="F:hydrolase activity"/>
    <property type="evidence" value="ECO:0007669"/>
    <property type="project" value="UniProtKB-KW"/>
</dbReference>
<dbReference type="Pfam" id="PF13419">
    <property type="entry name" value="HAD_2"/>
    <property type="match status" value="1"/>
</dbReference>
<gene>
    <name evidence="1" type="ORF">L8U58_06080</name>
</gene>
<dbReference type="GO" id="GO:0004713">
    <property type="term" value="F:protein tyrosine kinase activity"/>
    <property type="evidence" value="ECO:0007669"/>
    <property type="project" value="TreeGrafter"/>
</dbReference>
<dbReference type="InterPro" id="IPR041492">
    <property type="entry name" value="HAD_2"/>
</dbReference>
<dbReference type="RefSeq" id="WP_034993692.1">
    <property type="nucleotide sequence ID" value="NZ_JAKMUV010000005.1"/>
</dbReference>
<reference evidence="1" key="1">
    <citation type="submission" date="2022-02" db="EMBL/GenBank/DDBJ databases">
        <title>Corynebacterium sp. from urogenital microbiome.</title>
        <authorList>
            <person name="Cappelli E.A."/>
            <person name="Ribeiro T.G."/>
            <person name="Peixe L."/>
        </authorList>
    </citation>
    <scope>NUCLEOTIDE SEQUENCE</scope>
    <source>
        <strain evidence="1">C9Ua_112</strain>
    </source>
</reference>